<proteinExistence type="predicted"/>
<organism evidence="2 3">
    <name type="scientific">Ephemerocybe angulata</name>
    <dbReference type="NCBI Taxonomy" id="980116"/>
    <lineage>
        <taxon>Eukaryota</taxon>
        <taxon>Fungi</taxon>
        <taxon>Dikarya</taxon>
        <taxon>Basidiomycota</taxon>
        <taxon>Agaricomycotina</taxon>
        <taxon>Agaricomycetes</taxon>
        <taxon>Agaricomycetidae</taxon>
        <taxon>Agaricales</taxon>
        <taxon>Agaricineae</taxon>
        <taxon>Psathyrellaceae</taxon>
        <taxon>Ephemerocybe</taxon>
    </lineage>
</organism>
<dbReference type="EMBL" id="JACGCI010000074">
    <property type="protein sequence ID" value="KAF6748160.1"/>
    <property type="molecule type" value="Genomic_DNA"/>
</dbReference>
<name>A0A8H6LZ09_9AGAR</name>
<accession>A0A8H6LZ09</accession>
<dbReference type="AlphaFoldDB" id="A0A8H6LZ09"/>
<sequence>MSTADVHLHWSCILPPNQDPTPVLYLPDMEEAGFETAPGARAGWFKLDAELMANITRKFAQALFLDLYTNDPELAIPKQFGERDWFDSVLCKDFHNTSTLEWQAAIFGGLLLLQRYYAIWGQKGVLSGGERVLKPAAPPSPRNPSSGASRTVPSGPPLEKRSIAYFPMYIRGGSLYKSPTEPKPAPQWPQWPRVKARSLNKESPGIQHCQYPGRAVLLIAVLTARDLLFEKLFRVLMRHLDATHKFPLGTASKCQVALLRGLDYNVSFDERKLERFRYDLINAAYGHLPFSTVAERGLEYYGAEFEFLWGLGTLRKHEEYRKQPEAAENKMIKKLLEERDGKREEKSCS</sequence>
<keyword evidence="3" id="KW-1185">Reference proteome</keyword>
<evidence type="ECO:0000313" key="2">
    <source>
        <dbReference type="EMBL" id="KAF6748160.1"/>
    </source>
</evidence>
<evidence type="ECO:0000313" key="3">
    <source>
        <dbReference type="Proteomes" id="UP000521943"/>
    </source>
</evidence>
<feature type="region of interest" description="Disordered" evidence="1">
    <location>
        <begin position="131"/>
        <end position="158"/>
    </location>
</feature>
<comment type="caution">
    <text evidence="2">The sequence shown here is derived from an EMBL/GenBank/DDBJ whole genome shotgun (WGS) entry which is preliminary data.</text>
</comment>
<evidence type="ECO:0000256" key="1">
    <source>
        <dbReference type="SAM" id="MobiDB-lite"/>
    </source>
</evidence>
<protein>
    <submittedName>
        <fullName evidence="2">Uncharacterized protein</fullName>
    </submittedName>
</protein>
<gene>
    <name evidence="2" type="ORF">DFP72DRAFT_1074623</name>
</gene>
<dbReference type="Proteomes" id="UP000521943">
    <property type="component" value="Unassembled WGS sequence"/>
</dbReference>
<reference evidence="2 3" key="1">
    <citation type="submission" date="2020-07" db="EMBL/GenBank/DDBJ databases">
        <title>Comparative genomics of pyrophilous fungi reveals a link between fire events and developmental genes.</title>
        <authorList>
            <consortium name="DOE Joint Genome Institute"/>
            <person name="Steindorff A.S."/>
            <person name="Carver A."/>
            <person name="Calhoun S."/>
            <person name="Stillman K."/>
            <person name="Liu H."/>
            <person name="Lipzen A."/>
            <person name="Pangilinan J."/>
            <person name="Labutti K."/>
            <person name="Bruns T.D."/>
            <person name="Grigoriev I.V."/>
        </authorList>
    </citation>
    <scope>NUCLEOTIDE SEQUENCE [LARGE SCALE GENOMIC DNA]</scope>
    <source>
        <strain evidence="2 3">CBS 144469</strain>
    </source>
</reference>